<reference evidence="1 2" key="1">
    <citation type="journal article" date="2023" name="J. Hered.">
        <title>Chromosome-level genome of the wood stork (Mycteria americana) provides insight into avian chromosome evolution.</title>
        <authorList>
            <person name="Flamio R. Jr."/>
            <person name="Ramstad K.M."/>
        </authorList>
    </citation>
    <scope>NUCLEOTIDE SEQUENCE [LARGE SCALE GENOMIC DNA]</scope>
    <source>
        <strain evidence="1">JAX WOST 10</strain>
    </source>
</reference>
<keyword evidence="2" id="KW-1185">Reference proteome</keyword>
<comment type="caution">
    <text evidence="1">The sequence shown here is derived from an EMBL/GenBank/DDBJ whole genome shotgun (WGS) entry which is preliminary data.</text>
</comment>
<dbReference type="EMBL" id="JAUNZN010000001">
    <property type="protein sequence ID" value="KAK4832304.1"/>
    <property type="molecule type" value="Genomic_DNA"/>
</dbReference>
<dbReference type="AlphaFoldDB" id="A0AAN7NW38"/>
<organism evidence="1 2">
    <name type="scientific">Mycteria americana</name>
    <name type="common">Wood stork</name>
    <dbReference type="NCBI Taxonomy" id="33587"/>
    <lineage>
        <taxon>Eukaryota</taxon>
        <taxon>Metazoa</taxon>
        <taxon>Chordata</taxon>
        <taxon>Craniata</taxon>
        <taxon>Vertebrata</taxon>
        <taxon>Euteleostomi</taxon>
        <taxon>Archelosauria</taxon>
        <taxon>Archosauria</taxon>
        <taxon>Dinosauria</taxon>
        <taxon>Saurischia</taxon>
        <taxon>Theropoda</taxon>
        <taxon>Coelurosauria</taxon>
        <taxon>Aves</taxon>
        <taxon>Neognathae</taxon>
        <taxon>Neoaves</taxon>
        <taxon>Aequornithes</taxon>
        <taxon>Ciconiiformes</taxon>
        <taxon>Ciconiidae</taxon>
        <taxon>Mycteria</taxon>
    </lineage>
</organism>
<accession>A0AAN7NW38</accession>
<proteinExistence type="predicted"/>
<evidence type="ECO:0000313" key="2">
    <source>
        <dbReference type="Proteomes" id="UP001333110"/>
    </source>
</evidence>
<dbReference type="Proteomes" id="UP001333110">
    <property type="component" value="Unassembled WGS sequence"/>
</dbReference>
<evidence type="ECO:0000313" key="1">
    <source>
        <dbReference type="EMBL" id="KAK4832304.1"/>
    </source>
</evidence>
<sequence length="513" mass="57015">MLALILPAVPSVSDRDETRHFDKERGDTWVSYTDQVAQSPIQPELECFQGWDLHTTSLGNLFQCLPTLIVQNFFLKSSLNLPSLILQGCYKASLQPSLLQAEQHQLSEPLLIGEVVQPSDYFRGPPLDPLQQLHVLLALRAPELDAVLQVGPGYGWPSGLRAYIVGSCLAFHPSALFHRATLDHITPQPVLILGFAPTQDPELGLVEPHEVHMSPLLQLVQVPLDDILSLRRVNCTTQLGAVCKFAEGVIDEDIKQYWSQYGPLRDTTHHLSPSEHWAVDHYLLDVTIQPVPHPLNSPPIKSISLQFREKDVVGDRKPFLFFFAPLAKFSYSYALVFLTPSLHNQPASLYSSWDTCPCFRCLCISFLLFSLTSMSSLIHASLLPSFPGFLHLGIESSCALWKASLNICQLCSAPLSLRTVSQGSWKFAFLKFKVLTILLACPISLRTVNTTNPRLPPILTSLMSSLAFVTIRSSIASPLAGLSITWPKKLSSMQSRSLLDCLQLALLLFQQMS</sequence>
<name>A0AAN7NW38_MYCAM</name>
<protein>
    <submittedName>
        <fullName evidence="1">Uncharacterized protein</fullName>
    </submittedName>
</protein>
<gene>
    <name evidence="1" type="ORF">QYF61_021703</name>
</gene>
<feature type="non-terminal residue" evidence="1">
    <location>
        <position position="513"/>
    </location>
</feature>